<comment type="caution">
    <text evidence="2">The sequence shown here is derived from an EMBL/GenBank/DDBJ whole genome shotgun (WGS) entry which is preliminary data.</text>
</comment>
<organism evidence="2 4">
    <name type="scientific">Didymodactylos carnosus</name>
    <dbReference type="NCBI Taxonomy" id="1234261"/>
    <lineage>
        <taxon>Eukaryota</taxon>
        <taxon>Metazoa</taxon>
        <taxon>Spiralia</taxon>
        <taxon>Gnathifera</taxon>
        <taxon>Rotifera</taxon>
        <taxon>Eurotatoria</taxon>
        <taxon>Bdelloidea</taxon>
        <taxon>Philodinida</taxon>
        <taxon>Philodinidae</taxon>
        <taxon>Didymodactylos</taxon>
    </lineage>
</organism>
<protein>
    <submittedName>
        <fullName evidence="2">Uncharacterized protein</fullName>
    </submittedName>
</protein>
<dbReference type="SUPFAM" id="SSF101898">
    <property type="entry name" value="NHL repeat"/>
    <property type="match status" value="1"/>
</dbReference>
<accession>A0A815E2D0</accession>
<reference evidence="2" key="1">
    <citation type="submission" date="2021-02" db="EMBL/GenBank/DDBJ databases">
        <authorList>
            <person name="Nowell W R."/>
        </authorList>
    </citation>
    <scope>NUCLEOTIDE SEQUENCE</scope>
</reference>
<proteinExistence type="predicted"/>
<dbReference type="Pfam" id="PF01436">
    <property type="entry name" value="NHL"/>
    <property type="match status" value="1"/>
</dbReference>
<dbReference type="EMBL" id="CAJNOQ010012490">
    <property type="protein sequence ID" value="CAF1301180.1"/>
    <property type="molecule type" value="Genomic_DNA"/>
</dbReference>
<keyword evidence="4" id="KW-1185">Reference proteome</keyword>
<dbReference type="InterPro" id="IPR011042">
    <property type="entry name" value="6-blade_b-propeller_TolB-like"/>
</dbReference>
<sequence>MEVYNPFGIYVDETNSVLYVTNANGNTAAEWPFNSSTGTFLVGNTNVTAGSNLTMLNYSLDITFDSYGNMFVVDCRNHRIQMHYSLNRNEVITIIGNGKGTDSTHLNCPSGIAFDSNFNLYVVDLNNHRL</sequence>
<dbReference type="Proteomes" id="UP000663829">
    <property type="component" value="Unassembled WGS sequence"/>
</dbReference>
<dbReference type="InterPro" id="IPR001258">
    <property type="entry name" value="NHL_repeat"/>
</dbReference>
<evidence type="ECO:0000313" key="4">
    <source>
        <dbReference type="Proteomes" id="UP000663829"/>
    </source>
</evidence>
<dbReference type="AlphaFoldDB" id="A0A815E2D0"/>
<name>A0A815E2D0_9BILA</name>
<dbReference type="OrthoDB" id="10044505at2759"/>
<dbReference type="Proteomes" id="UP000681722">
    <property type="component" value="Unassembled WGS sequence"/>
</dbReference>
<dbReference type="EMBL" id="CAJOBC010037555">
    <property type="protein sequence ID" value="CAF4125649.1"/>
    <property type="molecule type" value="Genomic_DNA"/>
</dbReference>
<evidence type="ECO:0000256" key="1">
    <source>
        <dbReference type="ARBA" id="ARBA00022737"/>
    </source>
</evidence>
<evidence type="ECO:0000313" key="2">
    <source>
        <dbReference type="EMBL" id="CAF1301180.1"/>
    </source>
</evidence>
<gene>
    <name evidence="2" type="ORF">GPM918_LOCUS28528</name>
    <name evidence="3" type="ORF">SRO942_LOCUS29038</name>
</gene>
<evidence type="ECO:0000313" key="3">
    <source>
        <dbReference type="EMBL" id="CAF4125649.1"/>
    </source>
</evidence>
<dbReference type="Gene3D" id="2.120.10.30">
    <property type="entry name" value="TolB, C-terminal domain"/>
    <property type="match status" value="1"/>
</dbReference>
<keyword evidence="1" id="KW-0677">Repeat</keyword>